<organism evidence="3 4">
    <name type="scientific">Aquisalimonas asiatica</name>
    <dbReference type="NCBI Taxonomy" id="406100"/>
    <lineage>
        <taxon>Bacteria</taxon>
        <taxon>Pseudomonadati</taxon>
        <taxon>Pseudomonadota</taxon>
        <taxon>Gammaproteobacteria</taxon>
        <taxon>Chromatiales</taxon>
        <taxon>Ectothiorhodospiraceae</taxon>
        <taxon>Aquisalimonas</taxon>
    </lineage>
</organism>
<name>A0A1H8VC67_9GAMM</name>
<feature type="compositionally biased region" description="Gly residues" evidence="1">
    <location>
        <begin position="60"/>
        <end position="69"/>
    </location>
</feature>
<dbReference type="RefSeq" id="WP_091645877.1">
    <property type="nucleotide sequence ID" value="NZ_FOEG01000011.1"/>
</dbReference>
<feature type="region of interest" description="Disordered" evidence="1">
    <location>
        <begin position="58"/>
        <end position="83"/>
    </location>
</feature>
<evidence type="ECO:0000313" key="3">
    <source>
        <dbReference type="EMBL" id="SEP12777.1"/>
    </source>
</evidence>
<evidence type="ECO:0008006" key="5">
    <source>
        <dbReference type="Google" id="ProtNLM"/>
    </source>
</evidence>
<reference evidence="3 4" key="1">
    <citation type="submission" date="2016-10" db="EMBL/GenBank/DDBJ databases">
        <authorList>
            <person name="de Groot N.N."/>
        </authorList>
    </citation>
    <scope>NUCLEOTIDE SEQUENCE [LARGE SCALE GENOMIC DNA]</scope>
    <source>
        <strain evidence="3 4">CGMCC 1.6291</strain>
    </source>
</reference>
<proteinExistence type="predicted"/>
<feature type="region of interest" description="Disordered" evidence="1">
    <location>
        <begin position="171"/>
        <end position="193"/>
    </location>
</feature>
<evidence type="ECO:0000313" key="4">
    <source>
        <dbReference type="Proteomes" id="UP000199657"/>
    </source>
</evidence>
<accession>A0A1H8VC67</accession>
<sequence length="193" mass="21129">MGMTVVSRSAKGLVFASFSAMVLGGCAMMGGQQEAEETDPMADQRVMEPDWYMPGNNDAGDGGVYGYGQGESESRRLAESQAQAEARRSVATAIAGESAGVLEETSGDMDGDVVETAREAYESFFDQELYGVEVDRRELLQDPDTSEYRAFYRVRVEGEIFDAMLDAAMNDEQLSSTIPQHDDAMEALDERRD</sequence>
<feature type="signal peptide" evidence="2">
    <location>
        <begin position="1"/>
        <end position="22"/>
    </location>
</feature>
<dbReference type="AlphaFoldDB" id="A0A1H8VC67"/>
<keyword evidence="4" id="KW-1185">Reference proteome</keyword>
<evidence type="ECO:0000256" key="2">
    <source>
        <dbReference type="SAM" id="SignalP"/>
    </source>
</evidence>
<keyword evidence="2" id="KW-0732">Signal</keyword>
<dbReference type="Proteomes" id="UP000199657">
    <property type="component" value="Unassembled WGS sequence"/>
</dbReference>
<dbReference type="STRING" id="406100.SAMN04488052_11136"/>
<dbReference type="EMBL" id="FOEG01000011">
    <property type="protein sequence ID" value="SEP12777.1"/>
    <property type="molecule type" value="Genomic_DNA"/>
</dbReference>
<protein>
    <recommendedName>
        <fullName evidence="5">LPP20 lipoprotein</fullName>
    </recommendedName>
</protein>
<feature type="chain" id="PRO_5011588322" description="LPP20 lipoprotein" evidence="2">
    <location>
        <begin position="23"/>
        <end position="193"/>
    </location>
</feature>
<gene>
    <name evidence="3" type="ORF">SAMN04488052_11136</name>
</gene>
<evidence type="ECO:0000256" key="1">
    <source>
        <dbReference type="SAM" id="MobiDB-lite"/>
    </source>
</evidence>
<feature type="compositionally biased region" description="Basic and acidic residues" evidence="1">
    <location>
        <begin position="180"/>
        <end position="193"/>
    </location>
</feature>